<protein>
    <submittedName>
        <fullName evidence="3">Formiminotetrahydrofolate cyclodeaminase</fullName>
    </submittedName>
</protein>
<proteinExistence type="predicted"/>
<dbReference type="Gene3D" id="1.20.120.680">
    <property type="entry name" value="Formiminotetrahydrofolate cyclodeaminase monomer, up-and-down helical bundle"/>
    <property type="match status" value="1"/>
</dbReference>
<dbReference type="STRING" id="1121476.SAMN02745751_03545"/>
<feature type="domain" description="Cyclodeaminase/cyclohydrolase" evidence="2">
    <location>
        <begin position="7"/>
        <end position="187"/>
    </location>
</feature>
<dbReference type="Pfam" id="PF04961">
    <property type="entry name" value="FTCD_C"/>
    <property type="match status" value="1"/>
</dbReference>
<dbReference type="EMBL" id="FQZL01000046">
    <property type="protein sequence ID" value="SHJ85316.1"/>
    <property type="molecule type" value="Genomic_DNA"/>
</dbReference>
<organism evidence="3 4">
    <name type="scientific">Dethiosulfatibacter aminovorans DSM 17477</name>
    <dbReference type="NCBI Taxonomy" id="1121476"/>
    <lineage>
        <taxon>Bacteria</taxon>
        <taxon>Bacillati</taxon>
        <taxon>Bacillota</taxon>
        <taxon>Tissierellia</taxon>
        <taxon>Dethiosulfatibacter</taxon>
    </lineage>
</organism>
<evidence type="ECO:0000313" key="3">
    <source>
        <dbReference type="EMBL" id="SHJ85316.1"/>
    </source>
</evidence>
<keyword evidence="4" id="KW-1185">Reference proteome</keyword>
<dbReference type="Proteomes" id="UP000184052">
    <property type="component" value="Unassembled WGS sequence"/>
</dbReference>
<sequence>MKLTDRTCREFADLLASKEAVPGGGGAAALVGALGVALNSMVANFSIGKKKFIDIEDKHRDIINRGCELKDELIELIDKDAENFLPLSKAYGIKATTDEEKAEKEEVLQNALKVACSAPMNMVECIYESILLHEELVDISSKLIISDVGVGVQCLKAALFSAQLNVAINVNSIKDEEYTKEVREKTEAMVEKGSKIADEVYAKVIEIMS</sequence>
<gene>
    <name evidence="3" type="ORF">SAMN02745751_03545</name>
</gene>
<evidence type="ECO:0000256" key="1">
    <source>
        <dbReference type="SAM" id="Phobius"/>
    </source>
</evidence>
<feature type="transmembrane region" description="Helical" evidence="1">
    <location>
        <begin position="20"/>
        <end position="42"/>
    </location>
</feature>
<dbReference type="AlphaFoldDB" id="A0A1M6MPI5"/>
<dbReference type="SUPFAM" id="SSF101262">
    <property type="entry name" value="Methenyltetrahydrofolate cyclohydrolase-like"/>
    <property type="match status" value="1"/>
</dbReference>
<dbReference type="OrthoDB" id="7959174at2"/>
<accession>A0A1M6MPI5</accession>
<dbReference type="InterPro" id="IPR036178">
    <property type="entry name" value="Formintransfe-cycloase-like_sf"/>
</dbReference>
<keyword evidence="1" id="KW-0812">Transmembrane</keyword>
<dbReference type="RefSeq" id="WP_073050946.1">
    <property type="nucleotide sequence ID" value="NZ_FQZL01000046.1"/>
</dbReference>
<reference evidence="3 4" key="1">
    <citation type="submission" date="2016-11" db="EMBL/GenBank/DDBJ databases">
        <authorList>
            <person name="Jaros S."/>
            <person name="Januszkiewicz K."/>
            <person name="Wedrychowicz H."/>
        </authorList>
    </citation>
    <scope>NUCLEOTIDE SEQUENCE [LARGE SCALE GENOMIC DNA]</scope>
    <source>
        <strain evidence="3 4">DSM 17477</strain>
    </source>
</reference>
<keyword evidence="1" id="KW-1133">Transmembrane helix</keyword>
<name>A0A1M6MPI5_9FIRM</name>
<dbReference type="GO" id="GO:0003824">
    <property type="term" value="F:catalytic activity"/>
    <property type="evidence" value="ECO:0007669"/>
    <property type="project" value="InterPro"/>
</dbReference>
<keyword evidence="1" id="KW-0472">Membrane</keyword>
<evidence type="ECO:0000259" key="2">
    <source>
        <dbReference type="Pfam" id="PF04961"/>
    </source>
</evidence>
<dbReference type="InterPro" id="IPR007044">
    <property type="entry name" value="Cyclodeamin/CycHdrlase"/>
</dbReference>
<evidence type="ECO:0000313" key="4">
    <source>
        <dbReference type="Proteomes" id="UP000184052"/>
    </source>
</evidence>